<feature type="region of interest" description="Disordered" evidence="1">
    <location>
        <begin position="1"/>
        <end position="22"/>
    </location>
</feature>
<proteinExistence type="predicted"/>
<keyword evidence="3" id="KW-1185">Reference proteome</keyword>
<name>A0A1N6L6E7_9BURK</name>
<accession>A0A1N6L6E7</accession>
<dbReference type="EMBL" id="FSRU01000002">
    <property type="protein sequence ID" value="SIO64226.1"/>
    <property type="molecule type" value="Genomic_DNA"/>
</dbReference>
<evidence type="ECO:0000313" key="2">
    <source>
        <dbReference type="EMBL" id="SIO64226.1"/>
    </source>
</evidence>
<organism evidence="2 3">
    <name type="scientific">Paraburkholderia phenazinium</name>
    <dbReference type="NCBI Taxonomy" id="60549"/>
    <lineage>
        <taxon>Bacteria</taxon>
        <taxon>Pseudomonadati</taxon>
        <taxon>Pseudomonadota</taxon>
        <taxon>Betaproteobacteria</taxon>
        <taxon>Burkholderiales</taxon>
        <taxon>Burkholderiaceae</taxon>
        <taxon>Paraburkholderia</taxon>
    </lineage>
</organism>
<dbReference type="AlphaFoldDB" id="A0A1N6L6E7"/>
<gene>
    <name evidence="2" type="ORF">SAMN05444165_6166</name>
</gene>
<dbReference type="Proteomes" id="UP000185151">
    <property type="component" value="Unassembled WGS sequence"/>
</dbReference>
<evidence type="ECO:0000313" key="3">
    <source>
        <dbReference type="Proteomes" id="UP000185151"/>
    </source>
</evidence>
<reference evidence="2 3" key="1">
    <citation type="submission" date="2016-11" db="EMBL/GenBank/DDBJ databases">
        <authorList>
            <person name="Jaros S."/>
            <person name="Januszkiewicz K."/>
            <person name="Wedrychowicz H."/>
        </authorList>
    </citation>
    <scope>NUCLEOTIDE SEQUENCE [LARGE SCALE GENOMIC DNA]</scope>
    <source>
        <strain evidence="2 3">GAS95</strain>
    </source>
</reference>
<sequence length="76" mass="8558">MNTNSVYPMRLNGEPVATPESTSPCGFPLSEANFSARLPKGFFAHKPLIGRIRIAWRKQIRHMRRAASSLAARPFF</sequence>
<protein>
    <submittedName>
        <fullName evidence="2">Uncharacterized protein</fullName>
    </submittedName>
</protein>
<evidence type="ECO:0000256" key="1">
    <source>
        <dbReference type="SAM" id="MobiDB-lite"/>
    </source>
</evidence>